<keyword evidence="4" id="KW-0560">Oxidoreductase</keyword>
<evidence type="ECO:0000256" key="2">
    <source>
        <dbReference type="SAM" id="SignalP"/>
    </source>
</evidence>
<evidence type="ECO:0000313" key="5">
    <source>
        <dbReference type="Proteomes" id="UP001265259"/>
    </source>
</evidence>
<dbReference type="SUPFAM" id="SSF50952">
    <property type="entry name" value="Soluble quinoprotein glucose dehydrogenase"/>
    <property type="match status" value="1"/>
</dbReference>
<dbReference type="Gene3D" id="2.120.10.30">
    <property type="entry name" value="TolB, C-terminal domain"/>
    <property type="match status" value="1"/>
</dbReference>
<sequence length="408" mass="43736">MTSSRRPDALLATAASALALTLALPATAQTADPVDVGPKNAPDQEPAFAEQTRAPQADSGVALTQDIIAEGLTHPWGIAVLPGGDGYLVTERSGDLRHITPDGTISDPIAGIPEVLSIEQAGLLDVAIGPDFGSDRMIYWTYSKPQGEGMSATAAARGVLSEDLTEVTDVEDIFVQEPASPSPMHYGSRILFDGEGHALITTGEHFTEEERVYAQDLDKTYGKTVRVNLDGSVPDDNPFADQSDALPEIWSYGHRNIQGAAIRDNGEFWTIEHGPKGGDELNHIEAGTNYGWPVISYGINYDGSEVSGGDTAQDGMEQPRYYWDPVIAPGGMTFYDGEMFGDWQGDLFIGALVSDGIVRLELDGDTVTGEERLATDLGRVRDVVVDEDGSFLLITDYDDGALLRLSAE</sequence>
<dbReference type="EC" id="1.1.5.-" evidence="4"/>
<comment type="caution">
    <text evidence="4">The sequence shown here is derived from an EMBL/GenBank/DDBJ whole genome shotgun (WGS) entry which is preliminary data.</text>
</comment>
<proteinExistence type="predicted"/>
<dbReference type="Proteomes" id="UP001265259">
    <property type="component" value="Unassembled WGS sequence"/>
</dbReference>
<dbReference type="Pfam" id="PF07995">
    <property type="entry name" value="GSDH"/>
    <property type="match status" value="1"/>
</dbReference>
<protein>
    <submittedName>
        <fullName evidence="4">PQQ-dependent sugar dehydrogenase</fullName>
        <ecNumber evidence="4">1.1.5.-</ecNumber>
    </submittedName>
</protein>
<feature type="region of interest" description="Disordered" evidence="1">
    <location>
        <begin position="31"/>
        <end position="56"/>
    </location>
</feature>
<dbReference type="PANTHER" id="PTHR19328">
    <property type="entry name" value="HEDGEHOG-INTERACTING PROTEIN"/>
    <property type="match status" value="1"/>
</dbReference>
<name>A0ABU3DII7_9RHOB</name>
<dbReference type="InterPro" id="IPR012938">
    <property type="entry name" value="Glc/Sorbosone_DH"/>
</dbReference>
<feature type="signal peptide" evidence="2">
    <location>
        <begin position="1"/>
        <end position="28"/>
    </location>
</feature>
<evidence type="ECO:0000256" key="1">
    <source>
        <dbReference type="SAM" id="MobiDB-lite"/>
    </source>
</evidence>
<evidence type="ECO:0000259" key="3">
    <source>
        <dbReference type="Pfam" id="PF07995"/>
    </source>
</evidence>
<gene>
    <name evidence="4" type="ORF">RM543_12575</name>
</gene>
<reference evidence="4 5" key="1">
    <citation type="submission" date="2023-09" db="EMBL/GenBank/DDBJ databases">
        <authorList>
            <person name="Rey-Velasco X."/>
        </authorList>
    </citation>
    <scope>NUCLEOTIDE SEQUENCE [LARGE SCALE GENOMIC DNA]</scope>
    <source>
        <strain evidence="4 5">F158</strain>
    </source>
</reference>
<feature type="chain" id="PRO_5047454943" evidence="2">
    <location>
        <begin position="29"/>
        <end position="408"/>
    </location>
</feature>
<feature type="domain" description="Glucose/Sorbosone dehydrogenase" evidence="3">
    <location>
        <begin position="72"/>
        <end position="404"/>
    </location>
</feature>
<evidence type="ECO:0000313" key="4">
    <source>
        <dbReference type="EMBL" id="MDT0683524.1"/>
    </source>
</evidence>
<dbReference type="InterPro" id="IPR011041">
    <property type="entry name" value="Quinoprot_gluc/sorb_DH_b-prop"/>
</dbReference>
<keyword evidence="2" id="KW-0732">Signal</keyword>
<accession>A0ABU3DII7</accession>
<dbReference type="RefSeq" id="WP_311692161.1">
    <property type="nucleotide sequence ID" value="NZ_JAVRHL010000003.1"/>
</dbReference>
<dbReference type="InterPro" id="IPR011042">
    <property type="entry name" value="6-blade_b-propeller_TolB-like"/>
</dbReference>
<dbReference type="EMBL" id="JAVRHL010000003">
    <property type="protein sequence ID" value="MDT0683524.1"/>
    <property type="molecule type" value="Genomic_DNA"/>
</dbReference>
<keyword evidence="5" id="KW-1185">Reference proteome</keyword>
<dbReference type="PANTHER" id="PTHR19328:SF75">
    <property type="entry name" value="ALDOSE SUGAR DEHYDROGENASE YLII"/>
    <property type="match status" value="1"/>
</dbReference>
<dbReference type="GO" id="GO:0016491">
    <property type="term" value="F:oxidoreductase activity"/>
    <property type="evidence" value="ECO:0007669"/>
    <property type="project" value="UniProtKB-KW"/>
</dbReference>
<organism evidence="4 5">
    <name type="scientific">Tropicimonas omnivorans</name>
    <dbReference type="NCBI Taxonomy" id="3075590"/>
    <lineage>
        <taxon>Bacteria</taxon>
        <taxon>Pseudomonadati</taxon>
        <taxon>Pseudomonadota</taxon>
        <taxon>Alphaproteobacteria</taxon>
        <taxon>Rhodobacterales</taxon>
        <taxon>Roseobacteraceae</taxon>
        <taxon>Tropicimonas</taxon>
    </lineage>
</organism>